<evidence type="ECO:0000256" key="5">
    <source>
        <dbReference type="PROSITE-ProRule" id="PRU01248"/>
    </source>
</evidence>
<feature type="domain" description="Core-binding (CB)" evidence="7">
    <location>
        <begin position="106"/>
        <end position="186"/>
    </location>
</feature>
<dbReference type="PROSITE" id="PS51900">
    <property type="entry name" value="CB"/>
    <property type="match status" value="1"/>
</dbReference>
<comment type="similarity">
    <text evidence="1">Belongs to the 'phage' integrase family.</text>
</comment>
<dbReference type="InterPro" id="IPR013762">
    <property type="entry name" value="Integrase-like_cat_sf"/>
</dbReference>
<dbReference type="Proteomes" id="UP001354971">
    <property type="component" value="Unassembled WGS sequence"/>
</dbReference>
<accession>A0ABU7LQP5</accession>
<dbReference type="InterPro" id="IPR011010">
    <property type="entry name" value="DNA_brk_join_enz"/>
</dbReference>
<dbReference type="RefSeq" id="WP_330198899.1">
    <property type="nucleotide sequence ID" value="NZ_JAZDRP010000004.1"/>
</dbReference>
<dbReference type="InterPro" id="IPR050808">
    <property type="entry name" value="Phage_Integrase"/>
</dbReference>
<feature type="domain" description="Tyr recombinase" evidence="6">
    <location>
        <begin position="208"/>
        <end position="383"/>
    </location>
</feature>
<evidence type="ECO:0000256" key="2">
    <source>
        <dbReference type="ARBA" id="ARBA00022908"/>
    </source>
</evidence>
<evidence type="ECO:0000313" key="9">
    <source>
        <dbReference type="Proteomes" id="UP001354971"/>
    </source>
</evidence>
<proteinExistence type="inferred from homology"/>
<comment type="caution">
    <text evidence="8">The sequence shown here is derived from an EMBL/GenBank/DDBJ whole genome shotgun (WGS) entry which is preliminary data.</text>
</comment>
<gene>
    <name evidence="8" type="ORF">V0U79_07645</name>
</gene>
<dbReference type="Gene3D" id="3.30.160.390">
    <property type="entry name" value="Integrase, DNA-binding domain"/>
    <property type="match status" value="1"/>
</dbReference>
<dbReference type="CDD" id="cd00796">
    <property type="entry name" value="INT_Rci_Hp1_C"/>
    <property type="match status" value="1"/>
</dbReference>
<evidence type="ECO:0000256" key="4">
    <source>
        <dbReference type="ARBA" id="ARBA00023172"/>
    </source>
</evidence>
<evidence type="ECO:0000259" key="7">
    <source>
        <dbReference type="PROSITE" id="PS51900"/>
    </source>
</evidence>
<dbReference type="InterPro" id="IPR044068">
    <property type="entry name" value="CB"/>
</dbReference>
<evidence type="ECO:0000256" key="1">
    <source>
        <dbReference type="ARBA" id="ARBA00008857"/>
    </source>
</evidence>
<dbReference type="Gene3D" id="1.10.150.130">
    <property type="match status" value="1"/>
</dbReference>
<dbReference type="PANTHER" id="PTHR30629">
    <property type="entry name" value="PROPHAGE INTEGRASE"/>
    <property type="match status" value="1"/>
</dbReference>
<dbReference type="SUPFAM" id="SSF56349">
    <property type="entry name" value="DNA breaking-rejoining enzymes"/>
    <property type="match status" value="1"/>
</dbReference>
<reference evidence="8 9" key="1">
    <citation type="submission" date="2024-01" db="EMBL/GenBank/DDBJ databases">
        <title>Hyphobacterium bacterium isolated from marine sediment.</title>
        <authorList>
            <person name="Zhao S."/>
        </authorList>
    </citation>
    <scope>NUCLEOTIDE SEQUENCE [LARGE SCALE GENOMIC DNA]</scope>
    <source>
        <strain evidence="9">HN65</strain>
    </source>
</reference>
<protein>
    <submittedName>
        <fullName evidence="8">Site-specific integrase</fullName>
    </submittedName>
</protein>
<dbReference type="InterPro" id="IPR038488">
    <property type="entry name" value="Integrase_DNA-bd_sf"/>
</dbReference>
<keyword evidence="9" id="KW-1185">Reference proteome</keyword>
<dbReference type="Gene3D" id="1.10.443.10">
    <property type="entry name" value="Intergrase catalytic core"/>
    <property type="match status" value="1"/>
</dbReference>
<dbReference type="Pfam" id="PF13356">
    <property type="entry name" value="Arm-DNA-bind_3"/>
    <property type="match status" value="1"/>
</dbReference>
<dbReference type="PANTHER" id="PTHR30629:SF2">
    <property type="entry name" value="PROPHAGE INTEGRASE INTS-RELATED"/>
    <property type="match status" value="1"/>
</dbReference>
<dbReference type="Pfam" id="PF14659">
    <property type="entry name" value="Phage_int_SAM_3"/>
    <property type="match status" value="1"/>
</dbReference>
<evidence type="ECO:0000259" key="6">
    <source>
        <dbReference type="PROSITE" id="PS51898"/>
    </source>
</evidence>
<sequence length="404" mass="44941">MSGKLTKRVIDGARPGETIWDGELRGFGLRVSPGGTRSYVLKYRARGKQRWITLGQHGQPMPVELQAKRGAVWTPSAARDEALRLMGRVRDGADPALEKKTAREAETLAQFSERYIAEHAEVRNKPKSVKEAKRNLKLHILPVLGNMKLREITREDVARFHRSKQGTPYLANRCLALISHMLSTAERWGVCPHGSTVCRHVDKFKEKARKRYLSTDEVKALGEALIDAELEGYNSYGLSIIRLLMFTGARRSEIEALRWDEVDLERRAIHLQDSKTGQRSIPLAAPALEILSTEKRIEGSPWVFPAMRGDGHYQGLGKLWRAVRDKAALSDVRLHDLRHTFASFGAAGGHSLPIIGALLGHKQSATTERYAHLANDPLHQAVDRISGTIAAALDGTSARIVALK</sequence>
<dbReference type="InterPro" id="IPR025166">
    <property type="entry name" value="Integrase_DNA_bind_dom"/>
</dbReference>
<dbReference type="InterPro" id="IPR004107">
    <property type="entry name" value="Integrase_SAM-like_N"/>
</dbReference>
<keyword evidence="3 5" id="KW-0238">DNA-binding</keyword>
<dbReference type="PROSITE" id="PS51898">
    <property type="entry name" value="TYR_RECOMBINASE"/>
    <property type="match status" value="1"/>
</dbReference>
<dbReference type="Pfam" id="PF00589">
    <property type="entry name" value="Phage_integrase"/>
    <property type="match status" value="1"/>
</dbReference>
<dbReference type="InterPro" id="IPR010998">
    <property type="entry name" value="Integrase_recombinase_N"/>
</dbReference>
<dbReference type="InterPro" id="IPR002104">
    <property type="entry name" value="Integrase_catalytic"/>
</dbReference>
<evidence type="ECO:0000313" key="8">
    <source>
        <dbReference type="EMBL" id="MEE2526236.1"/>
    </source>
</evidence>
<keyword evidence="4" id="KW-0233">DNA recombination</keyword>
<organism evidence="8 9">
    <name type="scientific">Hyphobacterium lacteum</name>
    <dbReference type="NCBI Taxonomy" id="3116575"/>
    <lineage>
        <taxon>Bacteria</taxon>
        <taxon>Pseudomonadati</taxon>
        <taxon>Pseudomonadota</taxon>
        <taxon>Alphaproteobacteria</taxon>
        <taxon>Maricaulales</taxon>
        <taxon>Maricaulaceae</taxon>
        <taxon>Hyphobacterium</taxon>
    </lineage>
</organism>
<dbReference type="EMBL" id="JAZDRP010000004">
    <property type="protein sequence ID" value="MEE2526236.1"/>
    <property type="molecule type" value="Genomic_DNA"/>
</dbReference>
<keyword evidence="2" id="KW-0229">DNA integration</keyword>
<evidence type="ECO:0000256" key="3">
    <source>
        <dbReference type="ARBA" id="ARBA00023125"/>
    </source>
</evidence>
<name>A0ABU7LQP5_9PROT</name>